<feature type="region of interest" description="Disordered" evidence="1">
    <location>
        <begin position="119"/>
        <end position="385"/>
    </location>
</feature>
<dbReference type="Proteomes" id="UP000276776">
    <property type="component" value="Unassembled WGS sequence"/>
</dbReference>
<gene>
    <name evidence="2" type="ORF">TCLT_LOCUS10223</name>
</gene>
<proteinExistence type="predicted"/>
<protein>
    <submittedName>
        <fullName evidence="4">ASD2 domain-containing protein</fullName>
    </submittedName>
</protein>
<feature type="compositionally biased region" description="Basic and acidic residues" evidence="1">
    <location>
        <begin position="283"/>
        <end position="294"/>
    </location>
</feature>
<accession>A0A0N5DAN1</accession>
<feature type="compositionally biased region" description="Low complexity" evidence="1">
    <location>
        <begin position="84"/>
        <end position="93"/>
    </location>
</feature>
<feature type="compositionally biased region" description="Polar residues" evidence="1">
    <location>
        <begin position="254"/>
        <end position="264"/>
    </location>
</feature>
<feature type="compositionally biased region" description="Polar residues" evidence="1">
    <location>
        <begin position="132"/>
        <end position="142"/>
    </location>
</feature>
<feature type="compositionally biased region" description="Polar residues" evidence="1">
    <location>
        <begin position="295"/>
        <end position="327"/>
    </location>
</feature>
<evidence type="ECO:0000256" key="1">
    <source>
        <dbReference type="SAM" id="MobiDB-lite"/>
    </source>
</evidence>
<feature type="compositionally biased region" description="Basic and acidic residues" evidence="1">
    <location>
        <begin position="143"/>
        <end position="157"/>
    </location>
</feature>
<feature type="compositionally biased region" description="Basic and acidic residues" evidence="1">
    <location>
        <begin position="328"/>
        <end position="342"/>
    </location>
</feature>
<feature type="compositionally biased region" description="Basic and acidic residues" evidence="1">
    <location>
        <begin position="213"/>
        <end position="228"/>
    </location>
</feature>
<reference evidence="4" key="1">
    <citation type="submission" date="2017-02" db="UniProtKB">
        <authorList>
            <consortium name="WormBaseParasite"/>
        </authorList>
    </citation>
    <scope>IDENTIFICATION</scope>
</reference>
<dbReference type="AlphaFoldDB" id="A0A0N5DAN1"/>
<evidence type="ECO:0000313" key="2">
    <source>
        <dbReference type="EMBL" id="VDN07905.1"/>
    </source>
</evidence>
<evidence type="ECO:0000313" key="4">
    <source>
        <dbReference type="WBParaSite" id="TCLT_0001023401-mRNA-1"/>
    </source>
</evidence>
<dbReference type="WBParaSite" id="TCLT_0001023401-mRNA-1">
    <property type="protein sequence ID" value="TCLT_0001023401-mRNA-1"/>
    <property type="gene ID" value="TCLT_0001023401"/>
</dbReference>
<reference evidence="2 3" key="2">
    <citation type="submission" date="2018-11" db="EMBL/GenBank/DDBJ databases">
        <authorList>
            <consortium name="Pathogen Informatics"/>
        </authorList>
    </citation>
    <scope>NUCLEOTIDE SEQUENCE [LARGE SCALE GENOMIC DNA]</scope>
</reference>
<feature type="compositionally biased region" description="Basic and acidic residues" evidence="1">
    <location>
        <begin position="188"/>
        <end position="202"/>
    </location>
</feature>
<evidence type="ECO:0000313" key="3">
    <source>
        <dbReference type="Proteomes" id="UP000276776"/>
    </source>
</evidence>
<keyword evidence="3" id="KW-1185">Reference proteome</keyword>
<sequence>MDLNLLRSDTSPRVAFQELMRNGGLIDDVILNGSNGQPVGDTNGFLNNAYMETELPSSNRENESARKNTQKKIIISDQVDDPISGTDESSSTFTDEESLREDGFYKDLLEKVNQSISLDNKNEYASDDESMKSTPSSEVNKSSYDEKQKTLSIDEKYSSSTENKQNRPLLGPDDGHNRILCSNNESSQDIKESSDQRDKTVVEGKQYQPLSSEKMRNSEAVDDYKLEDDGIENDSSDISEKNLSVTGIRDESLSNDSQNETSFCGTEKDSSAVSKEGLLSTTMHDESLLSEKQNKSYNISNEDNEFSSSVDTEIETISTNQQEQSSLNDKKIEREQKALIDDQKDETESSDFEEEEEGEAEEEAEEEADTDAQNEYSSSDIESKILSNDESSLDSLLIRGSNQKEHVFESCENCGPVQSQFTSLLDQLLKIRRKTDQLNMIVQSKQGENSELSITAQNLLLDTLKKMSKQEEAINKIQEMKIKQVQHLQRVKNLRMVQLEIEMKKLYKKNIELCYQLEEVLYALNNKRQEQINSQDFTIRMEEKLTDSMQKISKDRKRLDGKMKYLLSFVEAAVNTILSKEEPCLKFFLEQPLNGGNGEKIHQIKQLMDENDRRAMHETEKLLTKQAYSYEERISGIVDDFERYLIVFESLQEKLEYVVELVDKISGEMQTVLEKCSKNLNNPISTQQ</sequence>
<feature type="compositionally biased region" description="Acidic residues" evidence="1">
    <location>
        <begin position="343"/>
        <end position="372"/>
    </location>
</feature>
<dbReference type="EMBL" id="UYYF01005021">
    <property type="protein sequence ID" value="VDN07905.1"/>
    <property type="molecule type" value="Genomic_DNA"/>
</dbReference>
<name>A0A0N5DAN1_THECL</name>
<feature type="region of interest" description="Disordered" evidence="1">
    <location>
        <begin position="54"/>
        <end position="99"/>
    </location>
</feature>
<organism evidence="4">
    <name type="scientific">Thelazia callipaeda</name>
    <name type="common">Oriental eyeworm</name>
    <name type="synonym">Parasitic nematode</name>
    <dbReference type="NCBI Taxonomy" id="103827"/>
    <lineage>
        <taxon>Eukaryota</taxon>
        <taxon>Metazoa</taxon>
        <taxon>Ecdysozoa</taxon>
        <taxon>Nematoda</taxon>
        <taxon>Chromadorea</taxon>
        <taxon>Rhabditida</taxon>
        <taxon>Spirurina</taxon>
        <taxon>Spiruromorpha</taxon>
        <taxon>Thelazioidea</taxon>
        <taxon>Thelaziidae</taxon>
        <taxon>Thelazia</taxon>
    </lineage>
</organism>